<reference evidence="2" key="1">
    <citation type="journal article" date="2018" name="Gigascience">
        <title>Genome assembly of the Pink Ipe (Handroanthus impetiginosus, Bignoniaceae), a highly valued, ecologically keystone Neotropical timber forest tree.</title>
        <authorList>
            <person name="Silva-Junior O.B."/>
            <person name="Grattapaglia D."/>
            <person name="Novaes E."/>
            <person name="Collevatti R.G."/>
        </authorList>
    </citation>
    <scope>NUCLEOTIDE SEQUENCE [LARGE SCALE GENOMIC DNA]</scope>
    <source>
        <strain evidence="2">cv. UFG-1</strain>
    </source>
</reference>
<dbReference type="AlphaFoldDB" id="A0A2G9G7Y7"/>
<protein>
    <submittedName>
        <fullName evidence="1">Uncharacterized protein</fullName>
    </submittedName>
</protein>
<comment type="caution">
    <text evidence="1">The sequence shown here is derived from an EMBL/GenBank/DDBJ whole genome shotgun (WGS) entry which is preliminary data.</text>
</comment>
<evidence type="ECO:0000313" key="2">
    <source>
        <dbReference type="Proteomes" id="UP000231279"/>
    </source>
</evidence>
<evidence type="ECO:0000313" key="1">
    <source>
        <dbReference type="EMBL" id="PIN01406.1"/>
    </source>
</evidence>
<dbReference type="EMBL" id="NKXS01006434">
    <property type="protein sequence ID" value="PIN01406.1"/>
    <property type="molecule type" value="Genomic_DNA"/>
</dbReference>
<accession>A0A2G9G7Y7</accession>
<keyword evidence="2" id="KW-1185">Reference proteome</keyword>
<gene>
    <name evidence="1" type="ORF">CDL12_26090</name>
</gene>
<organism evidence="1 2">
    <name type="scientific">Handroanthus impetiginosus</name>
    <dbReference type="NCBI Taxonomy" id="429701"/>
    <lineage>
        <taxon>Eukaryota</taxon>
        <taxon>Viridiplantae</taxon>
        <taxon>Streptophyta</taxon>
        <taxon>Embryophyta</taxon>
        <taxon>Tracheophyta</taxon>
        <taxon>Spermatophyta</taxon>
        <taxon>Magnoliopsida</taxon>
        <taxon>eudicotyledons</taxon>
        <taxon>Gunneridae</taxon>
        <taxon>Pentapetalae</taxon>
        <taxon>asterids</taxon>
        <taxon>lamiids</taxon>
        <taxon>Lamiales</taxon>
        <taxon>Bignoniaceae</taxon>
        <taxon>Crescentiina</taxon>
        <taxon>Tabebuia alliance</taxon>
        <taxon>Handroanthus</taxon>
    </lineage>
</organism>
<proteinExistence type="predicted"/>
<sequence length="68" mass="8121">MFTNVTRCFRKLHYHLQILVKSTSYINIQHLQIQIHLLKLCIFHPQDTLDLTYSLFFISSTNTLHISM</sequence>
<name>A0A2G9G7Y7_9LAMI</name>
<dbReference type="Proteomes" id="UP000231279">
    <property type="component" value="Unassembled WGS sequence"/>
</dbReference>